<dbReference type="EMBL" id="JAEACU010000001">
    <property type="protein sequence ID" value="KAH7547165.1"/>
    <property type="molecule type" value="Genomic_DNA"/>
</dbReference>
<evidence type="ECO:0000313" key="3">
    <source>
        <dbReference type="Proteomes" id="UP000813462"/>
    </source>
</evidence>
<evidence type="ECO:0000313" key="2">
    <source>
        <dbReference type="EMBL" id="KAH7547165.1"/>
    </source>
</evidence>
<comment type="caution">
    <text evidence="2">The sequence shown here is derived from an EMBL/GenBank/DDBJ whole genome shotgun (WGS) entry which is preliminary data.</text>
</comment>
<accession>A0A978W5D1</accession>
<evidence type="ECO:0000256" key="1">
    <source>
        <dbReference type="SAM" id="MobiDB-lite"/>
    </source>
</evidence>
<name>A0A978W5D1_ZIZJJ</name>
<gene>
    <name evidence="2" type="ORF">FEM48_Zijuj01G0280500</name>
</gene>
<feature type="region of interest" description="Disordered" evidence="1">
    <location>
        <begin position="1"/>
        <end position="33"/>
    </location>
</feature>
<reference evidence="2" key="1">
    <citation type="journal article" date="2021" name="Front. Plant Sci.">
        <title>Chromosome-Scale Genome Assembly for Chinese Sour Jujube and Insights Into Its Genome Evolution and Domestication Signature.</title>
        <authorList>
            <person name="Shen L.-Y."/>
            <person name="Luo H."/>
            <person name="Wang X.-L."/>
            <person name="Wang X.-M."/>
            <person name="Qiu X.-J."/>
            <person name="Liu H."/>
            <person name="Zhou S.-S."/>
            <person name="Jia K.-H."/>
            <person name="Nie S."/>
            <person name="Bao Y.-T."/>
            <person name="Zhang R.-G."/>
            <person name="Yun Q.-Z."/>
            <person name="Chai Y.-H."/>
            <person name="Lu J.-Y."/>
            <person name="Li Y."/>
            <person name="Zhao S.-W."/>
            <person name="Mao J.-F."/>
            <person name="Jia S.-G."/>
            <person name="Mao Y.-M."/>
        </authorList>
    </citation>
    <scope>NUCLEOTIDE SEQUENCE</scope>
    <source>
        <strain evidence="2">AT0</strain>
        <tissue evidence="2">Leaf</tissue>
    </source>
</reference>
<dbReference type="Proteomes" id="UP000813462">
    <property type="component" value="Unassembled WGS sequence"/>
</dbReference>
<sequence length="111" mass="12485">MEGDKVHPSANKRKSGRPKLARRRESDEPASHKRSYVLKCGVCKAMGHNKRTCPKVPLHAKKKKKNQRKPHKCLGNFFIPTSRLIILTQCDPSPLVFSTIATTASPQQQVQ</sequence>
<dbReference type="AlphaFoldDB" id="A0A978W5D1"/>
<feature type="compositionally biased region" description="Basic residues" evidence="1">
    <location>
        <begin position="10"/>
        <end position="22"/>
    </location>
</feature>
<organism evidence="2 3">
    <name type="scientific">Ziziphus jujuba var. spinosa</name>
    <dbReference type="NCBI Taxonomy" id="714518"/>
    <lineage>
        <taxon>Eukaryota</taxon>
        <taxon>Viridiplantae</taxon>
        <taxon>Streptophyta</taxon>
        <taxon>Embryophyta</taxon>
        <taxon>Tracheophyta</taxon>
        <taxon>Spermatophyta</taxon>
        <taxon>Magnoliopsida</taxon>
        <taxon>eudicotyledons</taxon>
        <taxon>Gunneridae</taxon>
        <taxon>Pentapetalae</taxon>
        <taxon>rosids</taxon>
        <taxon>fabids</taxon>
        <taxon>Rosales</taxon>
        <taxon>Rhamnaceae</taxon>
        <taxon>Paliureae</taxon>
        <taxon>Ziziphus</taxon>
    </lineage>
</organism>
<protein>
    <submittedName>
        <fullName evidence="2">Uncharacterized protein</fullName>
    </submittedName>
</protein>
<proteinExistence type="predicted"/>